<sequence length="53" mass="6013">MYISHIWRIRSMKHVSIFHRRTSVFLAEQLKEKAGILISDGKADIICGKCGAP</sequence>
<proteinExistence type="predicted"/>
<organism evidence="1">
    <name type="scientific">Siphoviridae sp. ctUoe7</name>
    <dbReference type="NCBI Taxonomy" id="2826355"/>
    <lineage>
        <taxon>Viruses</taxon>
        <taxon>Duplodnaviria</taxon>
        <taxon>Heunggongvirae</taxon>
        <taxon>Uroviricota</taxon>
        <taxon>Caudoviricetes</taxon>
    </lineage>
</organism>
<accession>A0A8S5N4P5</accession>
<dbReference type="EMBL" id="BK015065">
    <property type="protein sequence ID" value="DAD89609.1"/>
    <property type="molecule type" value="Genomic_DNA"/>
</dbReference>
<evidence type="ECO:0000313" key="1">
    <source>
        <dbReference type="EMBL" id="DAD89609.1"/>
    </source>
</evidence>
<name>A0A8S5N4P5_9CAUD</name>
<reference evidence="1" key="1">
    <citation type="journal article" date="2021" name="Proc. Natl. Acad. Sci. U.S.A.">
        <title>A Catalog of Tens of Thousands of Viruses from Human Metagenomes Reveals Hidden Associations with Chronic Diseases.</title>
        <authorList>
            <person name="Tisza M.J."/>
            <person name="Buck C.B."/>
        </authorList>
    </citation>
    <scope>NUCLEOTIDE SEQUENCE</scope>
    <source>
        <strain evidence="1">CtUoe7</strain>
    </source>
</reference>
<protein>
    <submittedName>
        <fullName evidence="1">Co-chaperone HscB</fullName>
    </submittedName>
</protein>